<gene>
    <name evidence="5" type="ORF">MNBD_NITROSPINAE03-1424</name>
</gene>
<evidence type="ECO:0000259" key="4">
    <source>
        <dbReference type="Pfam" id="PF20257"/>
    </source>
</evidence>
<name>A0A3B1BMN9_9ZZZZ</name>
<comment type="similarity">
    <text evidence="2">Belongs to the SAM hydrolase / SAM-dependent halogenase family.</text>
</comment>
<evidence type="ECO:0008006" key="6">
    <source>
        <dbReference type="Google" id="ProtNLM"/>
    </source>
</evidence>
<dbReference type="InterPro" id="IPR002747">
    <property type="entry name" value="SAM_OH_AdoTrfase"/>
</dbReference>
<organism evidence="5">
    <name type="scientific">hydrothermal vent metagenome</name>
    <dbReference type="NCBI Taxonomy" id="652676"/>
    <lineage>
        <taxon>unclassified sequences</taxon>
        <taxon>metagenomes</taxon>
        <taxon>ecological metagenomes</taxon>
    </lineage>
</organism>
<feature type="domain" description="S-adenosyl-l-methionine hydroxide adenosyltransferase N-terminal" evidence="3">
    <location>
        <begin position="5"/>
        <end position="150"/>
    </location>
</feature>
<feature type="domain" description="S-adenosyl-l-methionine hydroxide adenosyltransferase C-terminal" evidence="4">
    <location>
        <begin position="175"/>
        <end position="263"/>
    </location>
</feature>
<dbReference type="Gene3D" id="2.40.30.90">
    <property type="entry name" value="Bacterial fluorinating enzyme like"/>
    <property type="match status" value="1"/>
</dbReference>
<dbReference type="InterPro" id="IPR023227">
    <property type="entry name" value="SAM_OH_AdoTrfase_C_sf"/>
</dbReference>
<dbReference type="Pfam" id="PF20257">
    <property type="entry name" value="SAM_HAT_C"/>
    <property type="match status" value="1"/>
</dbReference>
<reference evidence="5" key="1">
    <citation type="submission" date="2018-06" db="EMBL/GenBank/DDBJ databases">
        <authorList>
            <person name="Zhirakovskaya E."/>
        </authorList>
    </citation>
    <scope>NUCLEOTIDE SEQUENCE</scope>
</reference>
<dbReference type="PIRSF" id="PIRSF006779">
    <property type="entry name" value="UCP006779"/>
    <property type="match status" value="1"/>
</dbReference>
<dbReference type="InterPro" id="IPR046470">
    <property type="entry name" value="SAM_HAT_C"/>
</dbReference>
<dbReference type="PANTHER" id="PTHR35092:SF1">
    <property type="entry name" value="CHLORINASE MJ1651"/>
    <property type="match status" value="1"/>
</dbReference>
<dbReference type="AlphaFoldDB" id="A0A3B1BMN9"/>
<keyword evidence="1" id="KW-0949">S-adenosyl-L-methionine</keyword>
<dbReference type="EMBL" id="UOGB01000139">
    <property type="protein sequence ID" value="VAX19229.1"/>
    <property type="molecule type" value="Genomic_DNA"/>
</dbReference>
<dbReference type="Gene3D" id="3.40.50.10790">
    <property type="entry name" value="S-adenosyl-l-methionine hydroxide adenosyltransferase, N-terminal"/>
    <property type="match status" value="1"/>
</dbReference>
<dbReference type="Pfam" id="PF01887">
    <property type="entry name" value="SAM_HAT_N"/>
    <property type="match status" value="1"/>
</dbReference>
<dbReference type="PANTHER" id="PTHR35092">
    <property type="entry name" value="CHLORINASE MJ1651"/>
    <property type="match status" value="1"/>
</dbReference>
<proteinExistence type="inferred from homology"/>
<protein>
    <recommendedName>
        <fullName evidence="6">Adenosyl-chloride synthase</fullName>
    </recommendedName>
</protein>
<evidence type="ECO:0000259" key="3">
    <source>
        <dbReference type="Pfam" id="PF01887"/>
    </source>
</evidence>
<sequence length="268" mass="29221">MTSIVTLTTDFGYSDSYAGVMKGVMLKINRELEFVDITHAISPHGIQQAAYVLYSAFSYFPEGAIHLCVVDPGVGSMRRPMAFEAGGYYFAGPDNGVFTKVIEKLAPSFIYEITNPDFIEKDVSNTFHGRDIFAPAAAWIARGGFALSSLGPQIFDPVILDLPKQTQSAPNLIEGRIIYIDHFGNAVTNITSGLIEKLQKELGAEGVEIEFPSGVIKGILKNYSESPDDKAICATIGSWDTLEFFVRLGSASATYGLSVNDDVDVRFY</sequence>
<evidence type="ECO:0000313" key="5">
    <source>
        <dbReference type="EMBL" id="VAX19229.1"/>
    </source>
</evidence>
<evidence type="ECO:0000256" key="1">
    <source>
        <dbReference type="ARBA" id="ARBA00022691"/>
    </source>
</evidence>
<dbReference type="SUPFAM" id="SSF101852">
    <property type="entry name" value="Bacterial fluorinating enzyme, C-terminal domain"/>
    <property type="match status" value="1"/>
</dbReference>
<dbReference type="InterPro" id="IPR023228">
    <property type="entry name" value="SAM_OH_AdoTrfase_N_sf"/>
</dbReference>
<accession>A0A3B1BMN9</accession>
<dbReference type="InterPro" id="IPR046469">
    <property type="entry name" value="SAM_HAT_N"/>
</dbReference>
<dbReference type="SUPFAM" id="SSF102522">
    <property type="entry name" value="Bacterial fluorinating enzyme, N-terminal domain"/>
    <property type="match status" value="1"/>
</dbReference>
<evidence type="ECO:0000256" key="2">
    <source>
        <dbReference type="ARBA" id="ARBA00024035"/>
    </source>
</evidence>